<evidence type="ECO:0000313" key="1">
    <source>
        <dbReference type="EMBL" id="JAP52943.1"/>
    </source>
</evidence>
<sequence>MTFSPRIQPFAKMVAERKRLWLQSACLFRLTLQLKSLLQMSHVCVCSFWWTRWTCRFTSCFVPKAFPQNPQMCCRRCLWTWSTCRVNVPTCVKVLPQNSHVFSRSGRRET</sequence>
<gene>
    <name evidence="1" type="primary">MYNN</name>
    <name evidence="1" type="ORF">TR147523</name>
</gene>
<proteinExistence type="predicted"/>
<name>A0A0X3PM27_SCHSO</name>
<reference evidence="1" key="1">
    <citation type="submission" date="2016-01" db="EMBL/GenBank/DDBJ databases">
        <title>Reference transcriptome for the parasite Schistocephalus solidus: insights into the molecular evolution of parasitism.</title>
        <authorList>
            <person name="Hebert F.O."/>
            <person name="Grambauer S."/>
            <person name="Barber I."/>
            <person name="Landry C.R."/>
            <person name="Aubin-Horth N."/>
        </authorList>
    </citation>
    <scope>NUCLEOTIDE SEQUENCE</scope>
</reference>
<dbReference type="EMBL" id="GEEE01010282">
    <property type="protein sequence ID" value="JAP52943.1"/>
    <property type="molecule type" value="Transcribed_RNA"/>
</dbReference>
<organism evidence="1">
    <name type="scientific">Schistocephalus solidus</name>
    <name type="common">Tapeworm</name>
    <dbReference type="NCBI Taxonomy" id="70667"/>
    <lineage>
        <taxon>Eukaryota</taxon>
        <taxon>Metazoa</taxon>
        <taxon>Spiralia</taxon>
        <taxon>Lophotrochozoa</taxon>
        <taxon>Platyhelminthes</taxon>
        <taxon>Cestoda</taxon>
        <taxon>Eucestoda</taxon>
        <taxon>Diphyllobothriidea</taxon>
        <taxon>Diphyllobothriidae</taxon>
        <taxon>Schistocephalus</taxon>
    </lineage>
</organism>
<dbReference type="AlphaFoldDB" id="A0A0X3PM27"/>
<accession>A0A0X3PM27</accession>
<protein>
    <submittedName>
        <fullName evidence="1">Myoneurin</fullName>
    </submittedName>
</protein>